<feature type="region of interest" description="Disordered" evidence="1">
    <location>
        <begin position="1"/>
        <end position="69"/>
    </location>
</feature>
<feature type="non-terminal residue" evidence="2">
    <location>
        <position position="103"/>
    </location>
</feature>
<accession>A0A8B6BZR6</accession>
<comment type="caution">
    <text evidence="2">The sequence shown here is derived from an EMBL/GenBank/DDBJ whole genome shotgun (WGS) entry which is preliminary data.</text>
</comment>
<evidence type="ECO:0000313" key="2">
    <source>
        <dbReference type="EMBL" id="VDH98219.1"/>
    </source>
</evidence>
<evidence type="ECO:0000256" key="1">
    <source>
        <dbReference type="SAM" id="MobiDB-lite"/>
    </source>
</evidence>
<proteinExistence type="predicted"/>
<reference evidence="2" key="1">
    <citation type="submission" date="2018-11" db="EMBL/GenBank/DDBJ databases">
        <authorList>
            <person name="Alioto T."/>
            <person name="Alioto T."/>
        </authorList>
    </citation>
    <scope>NUCLEOTIDE SEQUENCE</scope>
</reference>
<feature type="region of interest" description="Disordered" evidence="1">
    <location>
        <begin position="82"/>
        <end position="103"/>
    </location>
</feature>
<feature type="compositionally biased region" description="Basic and acidic residues" evidence="1">
    <location>
        <begin position="24"/>
        <end position="38"/>
    </location>
</feature>
<keyword evidence="3" id="KW-1185">Reference proteome</keyword>
<name>A0A8B6BZR6_MYTGA</name>
<dbReference type="AlphaFoldDB" id="A0A8B6BZR6"/>
<dbReference type="EMBL" id="UYJE01000983">
    <property type="protein sequence ID" value="VDH98219.1"/>
    <property type="molecule type" value="Genomic_DNA"/>
</dbReference>
<dbReference type="Proteomes" id="UP000596742">
    <property type="component" value="Unassembled WGS sequence"/>
</dbReference>
<evidence type="ECO:0000313" key="3">
    <source>
        <dbReference type="Proteomes" id="UP000596742"/>
    </source>
</evidence>
<dbReference type="OrthoDB" id="5918007at2759"/>
<sequence length="103" mass="11595">MHISEILTCGSRRGRGRSFNAQPPRDRERQPAKFDKGPQIDTWTNETAANAEKENATGPWGDGIEDWSEDTWQGNLTETKVFESSIQNREPEPMTDSSNTLGQ</sequence>
<organism evidence="2 3">
    <name type="scientific">Mytilus galloprovincialis</name>
    <name type="common">Mediterranean mussel</name>
    <dbReference type="NCBI Taxonomy" id="29158"/>
    <lineage>
        <taxon>Eukaryota</taxon>
        <taxon>Metazoa</taxon>
        <taxon>Spiralia</taxon>
        <taxon>Lophotrochozoa</taxon>
        <taxon>Mollusca</taxon>
        <taxon>Bivalvia</taxon>
        <taxon>Autobranchia</taxon>
        <taxon>Pteriomorphia</taxon>
        <taxon>Mytilida</taxon>
        <taxon>Mytiloidea</taxon>
        <taxon>Mytilidae</taxon>
        <taxon>Mytilinae</taxon>
        <taxon>Mytilus</taxon>
    </lineage>
</organism>
<protein>
    <submittedName>
        <fullName evidence="2">Uncharacterized protein</fullName>
    </submittedName>
</protein>
<gene>
    <name evidence="2" type="ORF">MGAL_10B072605</name>
</gene>